<feature type="compositionally biased region" description="Gly residues" evidence="1">
    <location>
        <begin position="409"/>
        <end position="423"/>
    </location>
</feature>
<dbReference type="Proteomes" id="UP000428260">
    <property type="component" value="Chromosome"/>
</dbReference>
<dbReference type="EMBL" id="CP046401">
    <property type="protein sequence ID" value="QGY44575.1"/>
    <property type="molecule type" value="Genomic_DNA"/>
</dbReference>
<accession>A0A6I6JNR5</accession>
<name>A0A6I6JNR5_9BACT</name>
<feature type="region of interest" description="Disordered" evidence="1">
    <location>
        <begin position="404"/>
        <end position="423"/>
    </location>
</feature>
<dbReference type="RefSeq" id="WP_158866999.1">
    <property type="nucleotide sequence ID" value="NZ_CP046401.1"/>
</dbReference>
<feature type="signal peptide" evidence="2">
    <location>
        <begin position="1"/>
        <end position="19"/>
    </location>
</feature>
<proteinExistence type="predicted"/>
<gene>
    <name evidence="3" type="ORF">GM418_13150</name>
</gene>
<sequence>MKTKFVMLFLAFLLTTSFANKVFGIFFKPDSIQIEIDTEQLILPGESFNFGVTSYHRKGKIRKTLGMQGGFVFWWHYEVEVTGGTFSSGKITVNERLMPSKGKYVEVKVFPKRRPKLIQQILIPLNYETAAVFHPVSNFDKAPGSIVKGEIVSKFDNGKIRVLKKLAKNTEAEKYQFTAFGGSFINGKFRIDPDFMNIENHSAGLIVQSLRNESVADTFNVKLDYKHHYKLNFKGQWGFSGMSGSDGIDGGRGRNGMSGEFGQNGESGYKGPDIGVWADLYMDSILNGYLLYVFVENFESGEEFRYLINPDGGSFTVSSVGGDGGRGGNGGDGGDGGTGVDGDVWFSYKTVEQKVKKPRTRKVAKTVKTRTKDKDGKVIEVEKTVMVDEVYYVEVVERHVITVENREPGGTGGNGGNGGGGGFGGSGGAGGDMYFYFTEDGWVFENLFTAINNGGSGGANGSGGAGGNGGRGGLGDPSGKSGYCGADGASAFGWGSSGQEGRVFKETTDEFYIIQPTEETTAEKTSLFDTSIY</sequence>
<evidence type="ECO:0000313" key="4">
    <source>
        <dbReference type="Proteomes" id="UP000428260"/>
    </source>
</evidence>
<evidence type="ECO:0000256" key="1">
    <source>
        <dbReference type="SAM" id="MobiDB-lite"/>
    </source>
</evidence>
<reference evidence="3 4" key="1">
    <citation type="submission" date="2019-11" db="EMBL/GenBank/DDBJ databases">
        <authorList>
            <person name="Zheng R.K."/>
            <person name="Sun C.M."/>
        </authorList>
    </citation>
    <scope>NUCLEOTIDE SEQUENCE [LARGE SCALE GENOMIC DNA]</scope>
    <source>
        <strain evidence="3 4">WC007</strain>
    </source>
</reference>
<feature type="chain" id="PRO_5026209017" description="Collagen-like protein" evidence="2">
    <location>
        <begin position="20"/>
        <end position="533"/>
    </location>
</feature>
<protein>
    <recommendedName>
        <fullName evidence="5">Collagen-like protein</fullName>
    </recommendedName>
</protein>
<dbReference type="KEGG" id="mcos:GM418_13150"/>
<keyword evidence="4" id="KW-1185">Reference proteome</keyword>
<evidence type="ECO:0000313" key="3">
    <source>
        <dbReference type="EMBL" id="QGY44575.1"/>
    </source>
</evidence>
<dbReference type="AlphaFoldDB" id="A0A6I6JNR5"/>
<keyword evidence="2" id="KW-0732">Signal</keyword>
<evidence type="ECO:0000256" key="2">
    <source>
        <dbReference type="SAM" id="SignalP"/>
    </source>
</evidence>
<evidence type="ECO:0008006" key="5">
    <source>
        <dbReference type="Google" id="ProtNLM"/>
    </source>
</evidence>
<organism evidence="3 4">
    <name type="scientific">Maribellus comscasis</name>
    <dbReference type="NCBI Taxonomy" id="2681766"/>
    <lineage>
        <taxon>Bacteria</taxon>
        <taxon>Pseudomonadati</taxon>
        <taxon>Bacteroidota</taxon>
        <taxon>Bacteroidia</taxon>
        <taxon>Marinilabiliales</taxon>
        <taxon>Prolixibacteraceae</taxon>
        <taxon>Maribellus</taxon>
    </lineage>
</organism>